<accession>A0ABS6ED66</accession>
<organism evidence="3 4">
    <name type="scientific">Clostridium mobile</name>
    <dbReference type="NCBI Taxonomy" id="2841512"/>
    <lineage>
        <taxon>Bacteria</taxon>
        <taxon>Bacillati</taxon>
        <taxon>Bacillota</taxon>
        <taxon>Clostridia</taxon>
        <taxon>Eubacteriales</taxon>
        <taxon>Clostridiaceae</taxon>
        <taxon>Clostridium</taxon>
    </lineage>
</organism>
<dbReference type="RefSeq" id="WP_216437539.1">
    <property type="nucleotide sequence ID" value="NZ_JAHLQF010000001.1"/>
</dbReference>
<dbReference type="PROSITE" id="PS50943">
    <property type="entry name" value="HTH_CROC1"/>
    <property type="match status" value="1"/>
</dbReference>
<protein>
    <submittedName>
        <fullName evidence="3">Helix-turn-helix domain-containing protein</fullName>
    </submittedName>
</protein>
<dbReference type="Pfam" id="PF01381">
    <property type="entry name" value="HTH_3"/>
    <property type="match status" value="1"/>
</dbReference>
<reference evidence="3 4" key="1">
    <citation type="submission" date="2021-06" db="EMBL/GenBank/DDBJ databases">
        <authorList>
            <person name="Sun Q."/>
            <person name="Li D."/>
        </authorList>
    </citation>
    <scope>NUCLEOTIDE SEQUENCE [LARGE SCALE GENOMIC DNA]</scope>
    <source>
        <strain evidence="3 4">MSJ-11</strain>
    </source>
</reference>
<evidence type="ECO:0000313" key="4">
    <source>
        <dbReference type="Proteomes" id="UP000726170"/>
    </source>
</evidence>
<sequence>MKEINIARTLVDKRKEKCITQEELAKYIGVSKASVSKWETGQSYPDITFLPQLAAYFNISIDDLMGYEPQMSREDICKLYHKLSADFTSKPYDEVLNNCRDIIKKYYACLPLLLQMGVLILFHSDLAKDTEKTTALILEAKELFVRVKKESGDVELIKQAQYMEAFCYITIRDPQSAMELLEAMNKPLLPVEALLASAYKMSGKTDEAKSTLQIGIYQYVIGLFSVFPLYLAMCIDEPKRYEEILNRALAVEETFNVKQLLPTVIMELYIVAAQGYIVQGNSEKSLNMLQKYTELATSNIYQLTPHGDNFFDSLGDWLNKLDLGAGLVKNEKTIKQNVVDLVVNNPAFSQLADECSFQSMVEKLKAIKGERDEGRKSERRK</sequence>
<proteinExistence type="predicted"/>
<feature type="domain" description="HTH cro/C1-type" evidence="2">
    <location>
        <begin position="10"/>
        <end position="64"/>
    </location>
</feature>
<comment type="caution">
    <text evidence="3">The sequence shown here is derived from an EMBL/GenBank/DDBJ whole genome shotgun (WGS) entry which is preliminary data.</text>
</comment>
<evidence type="ECO:0000313" key="3">
    <source>
        <dbReference type="EMBL" id="MBU5483137.1"/>
    </source>
</evidence>
<dbReference type="EMBL" id="JAHLQF010000001">
    <property type="protein sequence ID" value="MBU5483137.1"/>
    <property type="molecule type" value="Genomic_DNA"/>
</dbReference>
<evidence type="ECO:0000256" key="1">
    <source>
        <dbReference type="ARBA" id="ARBA00023125"/>
    </source>
</evidence>
<dbReference type="PANTHER" id="PTHR46558:SF11">
    <property type="entry name" value="HTH-TYPE TRANSCRIPTIONAL REGULATOR XRE"/>
    <property type="match status" value="1"/>
</dbReference>
<name>A0ABS6ED66_9CLOT</name>
<keyword evidence="4" id="KW-1185">Reference proteome</keyword>
<keyword evidence="1" id="KW-0238">DNA-binding</keyword>
<dbReference type="SMART" id="SM00530">
    <property type="entry name" value="HTH_XRE"/>
    <property type="match status" value="1"/>
</dbReference>
<evidence type="ECO:0000259" key="2">
    <source>
        <dbReference type="PROSITE" id="PS50943"/>
    </source>
</evidence>
<dbReference type="InterPro" id="IPR001387">
    <property type="entry name" value="Cro/C1-type_HTH"/>
</dbReference>
<dbReference type="PANTHER" id="PTHR46558">
    <property type="entry name" value="TRACRIPTIONAL REGULATORY PROTEIN-RELATED-RELATED"/>
    <property type="match status" value="1"/>
</dbReference>
<dbReference type="Proteomes" id="UP000726170">
    <property type="component" value="Unassembled WGS sequence"/>
</dbReference>
<gene>
    <name evidence="3" type="ORF">KQI86_02285</name>
</gene>
<dbReference type="CDD" id="cd00093">
    <property type="entry name" value="HTH_XRE"/>
    <property type="match status" value="1"/>
</dbReference>